<dbReference type="EMBL" id="JAVRRG010000007">
    <property type="protein sequence ID" value="KAK5100225.1"/>
    <property type="molecule type" value="Genomic_DNA"/>
</dbReference>
<name>A0ABR0KNQ5_9EURO</name>
<dbReference type="PANTHER" id="PTHR30502">
    <property type="entry name" value="2-KETO-3-DEOXY-L-RHAMNONATE ALDOLASE"/>
    <property type="match status" value="1"/>
</dbReference>
<dbReference type="PANTHER" id="PTHR30502:SF0">
    <property type="entry name" value="PHOSPHOENOLPYRUVATE CARBOXYLASE FAMILY PROTEIN"/>
    <property type="match status" value="1"/>
</dbReference>
<gene>
    <name evidence="5" type="ORF">LTR24_001020</name>
</gene>
<accession>A0ABR0KNQ5</accession>
<evidence type="ECO:0000313" key="6">
    <source>
        <dbReference type="Proteomes" id="UP001345013"/>
    </source>
</evidence>
<dbReference type="InterPro" id="IPR005000">
    <property type="entry name" value="Aldolase/citrate-lyase_domain"/>
</dbReference>
<protein>
    <recommendedName>
        <fullName evidence="4">HpcH/HpaI aldolase/citrate lyase domain-containing protein</fullName>
    </recommendedName>
</protein>
<comment type="caution">
    <text evidence="5">The sequence shown here is derived from an EMBL/GenBank/DDBJ whole genome shotgun (WGS) entry which is preliminary data.</text>
</comment>
<dbReference type="InterPro" id="IPR040442">
    <property type="entry name" value="Pyrv_kinase-like_dom_sf"/>
</dbReference>
<keyword evidence="3" id="KW-0456">Lyase</keyword>
<evidence type="ECO:0000256" key="2">
    <source>
        <dbReference type="ARBA" id="ARBA00022723"/>
    </source>
</evidence>
<reference evidence="5 6" key="1">
    <citation type="submission" date="2023-08" db="EMBL/GenBank/DDBJ databases">
        <title>Black Yeasts Isolated from many extreme environments.</title>
        <authorList>
            <person name="Coleine C."/>
            <person name="Stajich J.E."/>
            <person name="Selbmann L."/>
        </authorList>
    </citation>
    <scope>NUCLEOTIDE SEQUENCE [LARGE SCALE GENOMIC DNA]</scope>
    <source>
        <strain evidence="5 6">CCFEE 5885</strain>
    </source>
</reference>
<evidence type="ECO:0000256" key="1">
    <source>
        <dbReference type="ARBA" id="ARBA00005568"/>
    </source>
</evidence>
<dbReference type="Proteomes" id="UP001345013">
    <property type="component" value="Unassembled WGS sequence"/>
</dbReference>
<dbReference type="SUPFAM" id="SSF51621">
    <property type="entry name" value="Phosphoenolpyruvate/pyruvate domain"/>
    <property type="match status" value="1"/>
</dbReference>
<dbReference type="InterPro" id="IPR015813">
    <property type="entry name" value="Pyrv/PenolPyrv_kinase-like_dom"/>
</dbReference>
<proteinExistence type="inferred from homology"/>
<organism evidence="5 6">
    <name type="scientific">Lithohypha guttulata</name>
    <dbReference type="NCBI Taxonomy" id="1690604"/>
    <lineage>
        <taxon>Eukaryota</taxon>
        <taxon>Fungi</taxon>
        <taxon>Dikarya</taxon>
        <taxon>Ascomycota</taxon>
        <taxon>Pezizomycotina</taxon>
        <taxon>Eurotiomycetes</taxon>
        <taxon>Chaetothyriomycetidae</taxon>
        <taxon>Chaetothyriales</taxon>
        <taxon>Trichomeriaceae</taxon>
        <taxon>Lithohypha</taxon>
    </lineage>
</organism>
<evidence type="ECO:0000313" key="5">
    <source>
        <dbReference type="EMBL" id="KAK5100225.1"/>
    </source>
</evidence>
<dbReference type="Gene3D" id="3.20.20.60">
    <property type="entry name" value="Phosphoenolpyruvate-binding domains"/>
    <property type="match status" value="1"/>
</dbReference>
<sequence>MGSLLTRNCKRRLVAAVVPVHLRSHIRGRDTPSCIVVGLVHHEAIRSRRMSNTTDATGSEVIANSFLEKLRRGELASTCLIKLIRTVEAPMLLKTAGFDSILIDMEHSALTLDTTSQLCLASLYAGITPIVRVPSKDPFFVSRVLDGGALGVIVPHIRSAQDARDVVDAAKYPPIGHRSASAGLPQLQFRPLPAKVASPAINAATMVIPMIETVEAVEDVDAIAAVPGVDSLLVGDNDLTAEMGIPGQYEDPRFHDAYLRIISACKKHNVFLGVGGLHRRTDLLEKYCSLGANWMIAGTDALLLLDAATQKASDMASLGSRVVSRG</sequence>
<comment type="similarity">
    <text evidence="1">Belongs to the HpcH/HpaI aldolase family.</text>
</comment>
<dbReference type="InterPro" id="IPR050251">
    <property type="entry name" value="HpcH-HpaI_aldolase"/>
</dbReference>
<dbReference type="Pfam" id="PF03328">
    <property type="entry name" value="HpcH_HpaI"/>
    <property type="match status" value="1"/>
</dbReference>
<feature type="domain" description="HpcH/HpaI aldolase/citrate lyase" evidence="4">
    <location>
        <begin position="94"/>
        <end position="305"/>
    </location>
</feature>
<evidence type="ECO:0000256" key="3">
    <source>
        <dbReference type="ARBA" id="ARBA00023239"/>
    </source>
</evidence>
<keyword evidence="2" id="KW-0479">Metal-binding</keyword>
<evidence type="ECO:0000259" key="4">
    <source>
        <dbReference type="Pfam" id="PF03328"/>
    </source>
</evidence>
<keyword evidence="6" id="KW-1185">Reference proteome</keyword>